<evidence type="ECO:0000256" key="3">
    <source>
        <dbReference type="ARBA" id="ARBA00022801"/>
    </source>
</evidence>
<name>A0A9W9ASK7_9AGAR</name>
<accession>A0A9W9ASK7</accession>
<dbReference type="Proteomes" id="UP001150266">
    <property type="component" value="Unassembled WGS sequence"/>
</dbReference>
<dbReference type="SUPFAM" id="SSF48452">
    <property type="entry name" value="TPR-like"/>
    <property type="match status" value="1"/>
</dbReference>
<feature type="region of interest" description="Disordered" evidence="5">
    <location>
        <begin position="1150"/>
        <end position="1201"/>
    </location>
</feature>
<dbReference type="PANTHER" id="PTHR12792:SF0">
    <property type="entry name" value="SEPARIN"/>
    <property type="match status" value="1"/>
</dbReference>
<dbReference type="GO" id="GO:0004197">
    <property type="term" value="F:cysteine-type endopeptidase activity"/>
    <property type="evidence" value="ECO:0007669"/>
    <property type="project" value="InterPro"/>
</dbReference>
<dbReference type="InterPro" id="IPR030397">
    <property type="entry name" value="SEPARIN_core_dom"/>
</dbReference>
<dbReference type="GO" id="GO:0051307">
    <property type="term" value="P:meiotic chromosome separation"/>
    <property type="evidence" value="ECO:0007669"/>
    <property type="project" value="TreeGrafter"/>
</dbReference>
<evidence type="ECO:0000313" key="7">
    <source>
        <dbReference type="EMBL" id="KAJ4488281.1"/>
    </source>
</evidence>
<dbReference type="GO" id="GO:0005737">
    <property type="term" value="C:cytoplasm"/>
    <property type="evidence" value="ECO:0007669"/>
    <property type="project" value="TreeGrafter"/>
</dbReference>
<dbReference type="Pfam" id="PF03568">
    <property type="entry name" value="Separin_C"/>
    <property type="match status" value="1"/>
</dbReference>
<feature type="region of interest" description="Disordered" evidence="5">
    <location>
        <begin position="926"/>
        <end position="952"/>
    </location>
</feature>
<dbReference type="EMBL" id="JAOTPV010000002">
    <property type="protein sequence ID" value="KAJ4488281.1"/>
    <property type="molecule type" value="Genomic_DNA"/>
</dbReference>
<dbReference type="SMART" id="SM00028">
    <property type="entry name" value="TPR"/>
    <property type="match status" value="4"/>
</dbReference>
<dbReference type="InterPro" id="IPR019734">
    <property type="entry name" value="TPR_rpt"/>
</dbReference>
<evidence type="ECO:0000259" key="6">
    <source>
        <dbReference type="PROSITE" id="PS51700"/>
    </source>
</evidence>
<reference evidence="7" key="1">
    <citation type="submission" date="2022-08" db="EMBL/GenBank/DDBJ databases">
        <title>A Global Phylogenomic Analysis of the Shiitake Genus Lentinula.</title>
        <authorList>
            <consortium name="DOE Joint Genome Institute"/>
            <person name="Sierra-Patev S."/>
            <person name="Min B."/>
            <person name="Naranjo-Ortiz M."/>
            <person name="Looney B."/>
            <person name="Konkel Z."/>
            <person name="Slot J.C."/>
            <person name="Sakamoto Y."/>
            <person name="Steenwyk J.L."/>
            <person name="Rokas A."/>
            <person name="Carro J."/>
            <person name="Camarero S."/>
            <person name="Ferreira P."/>
            <person name="Molpeceres G."/>
            <person name="Ruiz-Duenas F.J."/>
            <person name="Serrano A."/>
            <person name="Henrissat B."/>
            <person name="Drula E."/>
            <person name="Hughes K.W."/>
            <person name="Mata J.L."/>
            <person name="Ishikawa N.K."/>
            <person name="Vargas-Isla R."/>
            <person name="Ushijima S."/>
            <person name="Smith C.A."/>
            <person name="Ahrendt S."/>
            <person name="Andreopoulos W."/>
            <person name="He G."/>
            <person name="Labutti K."/>
            <person name="Lipzen A."/>
            <person name="Ng V."/>
            <person name="Riley R."/>
            <person name="Sandor L."/>
            <person name="Barry K."/>
            <person name="Martinez A.T."/>
            <person name="Xiao Y."/>
            <person name="Gibbons J.G."/>
            <person name="Terashima K."/>
            <person name="Grigoriev I.V."/>
            <person name="Hibbett D.S."/>
        </authorList>
    </citation>
    <scope>NUCLEOTIDE SEQUENCE</scope>
    <source>
        <strain evidence="7">JLM2183</strain>
    </source>
</reference>
<dbReference type="InterPro" id="IPR011990">
    <property type="entry name" value="TPR-like_helical_dom_sf"/>
</dbReference>
<keyword evidence="8" id="KW-1185">Reference proteome</keyword>
<dbReference type="Gene3D" id="1.25.40.10">
    <property type="entry name" value="Tetratricopeptide repeat domain"/>
    <property type="match status" value="1"/>
</dbReference>
<organism evidence="7 8">
    <name type="scientific">Lentinula aciculospora</name>
    <dbReference type="NCBI Taxonomy" id="153920"/>
    <lineage>
        <taxon>Eukaryota</taxon>
        <taxon>Fungi</taxon>
        <taxon>Dikarya</taxon>
        <taxon>Basidiomycota</taxon>
        <taxon>Agaricomycotina</taxon>
        <taxon>Agaricomycetes</taxon>
        <taxon>Agaricomycetidae</taxon>
        <taxon>Agaricales</taxon>
        <taxon>Marasmiineae</taxon>
        <taxon>Omphalotaceae</taxon>
        <taxon>Lentinula</taxon>
    </lineage>
</organism>
<evidence type="ECO:0000256" key="4">
    <source>
        <dbReference type="ARBA" id="ARBA00022829"/>
    </source>
</evidence>
<dbReference type="EC" id="3.4.22.49" evidence="2"/>
<protein>
    <recommendedName>
        <fullName evidence="2">separase</fullName>
        <ecNumber evidence="2">3.4.22.49</ecNumber>
    </recommendedName>
</protein>
<feature type="region of interest" description="Disordered" evidence="5">
    <location>
        <begin position="1"/>
        <end position="20"/>
    </location>
</feature>
<dbReference type="GO" id="GO:0005634">
    <property type="term" value="C:nucleus"/>
    <property type="evidence" value="ECO:0007669"/>
    <property type="project" value="InterPro"/>
</dbReference>
<evidence type="ECO:0000313" key="8">
    <source>
        <dbReference type="Proteomes" id="UP001150266"/>
    </source>
</evidence>
<dbReference type="PANTHER" id="PTHR12792">
    <property type="entry name" value="EXTRA SPINDLE POLES 1-RELATED"/>
    <property type="match status" value="1"/>
</dbReference>
<keyword evidence="3" id="KW-0378">Hydrolase</keyword>
<keyword evidence="4" id="KW-0159">Chromosome partition</keyword>
<sequence>MPVTTTSRNRKTKLAVAASNGSRKYITTPRSFPRPISDPDVLATQLAETLTITPRETKGKQKAATAEEQKLEAMRMINRASQHLSTIAQSGWKKSSDAGNKSKLESAALEASSAAARYLDFLRSLSNDDLNVERAGMSIVGKLVALELFDSALTALTRTHYRICDLVSGQTNSTHLLSIPCPSNTQSKISTVLATLVSTYLLNAFMILTHTHRQTLSIDLLNRPSLFEWIPILSSLGLSNKHLDSILTKIYSVLMKFSAKDVAPDGLFQIRMYGLQCLAHTSPGIVENPGSLWDQACKVASALISSSNGRSVSESARAATSAFLDLHTSCEARSDRDAFMSGKGFTSFCETWIGYASKAKNVRALEKIAQTMYQISTSSHCPTILVDADDCRTIQEDSDILRQGTRLCAAFAQLLSVLDNPTHDDQLVVAQIRDVRDIIEKKGATDPLITRLLMLPRQKEVRDKDLLRIAGKAGRALGRVRRASLDVFVQQSTSKEANEELLRLLEDVISLYETVIQGADTHCDPDYLTHMLDTLFILSRANLNVSDPRTYDTAYDLLAKGMNILSLSSDADHLSPPSPTVLCIPAQGRPDFIRCTSGAFYNLGGTLYQTGRYSSAIPFLKQGCRLGMAALDEHDKHKEGDADQVDVESDPWLQLKEQLWRRFQLLGVCFMKIGDRKHAFDSFVHSVCAFPYSTLINVDKVPFCEIAGLSPAVTHLRDVIENLTHLGACELMLSAKDVSLQSVELQRRAGPSVIAILMEWQVQSLESFRWQKGVRDIMVFLLQETLLIYREETMPVRSLRVFSKALELTFHVPLIGPKDGWLRADDIEEKAQILYNAKNLGKDEHLFSHRSEYYASIHLWLALHAHRHSNPDQVVLASRHTETACTTLRTMLTPTSNQRNIISKISKGSKKLSRVTTLDVGEVKGKAGLLPKGHSSKRPVTAKRKDEPQNLPPNFPQAQSLALPIDCIEALMNLLQLSAHVLGVLSLTLLKINILDVLRKLAETYSGDNSDHYISSSSELALEYLRLGKGNRAKKVLQQVLKLARSNQASDEARARFFLSFSASCAATDDVEQSIKFYQEGLRLAGRLKAPNKQASTTEKIQTHVARIEQTALAYEVFSSIQSTLNNASDSLDGLLKALRLWNRAFESLGRLQPPSPTPKSTGTEESDPFSTCDVLPTPTSGTPLYATSSQTEPPSTSRRIGNISQRRVLSLGLEWRVGQGLINAFFSLFQAYYDRGSPREAQYFAKQAEELAESVNAPAGLRRAMVKNVEVQLFQGLIEEGSGQLEKIEQCVNSTGDGDVHVDLAELHRLKGELGQRDSMMIDAQKHYEDAINLIESVDQNFSSLDGVEFGPRVSLGSSQFIDTLFPELLARVLCRYVWLLRGEQTETYMMLLKRFDSLPSMSTIQSRQRGLSARLALHDVYQRSRSDMFLSSIGETTIALSAGSKNLSTSVSPTSLDMAKNLEHAEQLFWSYLSGLGQRGYVPDIRESSMSIAVIKTFQASLGRFDPKTPSLTAGLLDGSSSLTLRSEMLEAITNKFPAISLHEELGWPKLSDSGAPLSYLQKPEVASDDSDSDSGNLDDTSLKKYWEAVRQRHQPYSMNAKTFTSSVVSKLPQNWTVAHISVTEDKNTMFISRQRGGCQAEPLVFCVPLKGRREDMADEHLTFEDALTEMNEIVSLSNETTKIAASIRHDPAARSKWWKKRGGLDTRLCELLENIEFCWLGAFKTILSVNPQLSPQAINNLRIQFDRVFQRGLRLQDRKTKERALGHKKMPSESCTPNRVTLDDALIECFSTLPPDCRDEELEDLVYFILDLYQFHGVPVAIAEIDIDQVVVDLRSVIQEHAEKSKSVGHGHSGAFGYNGRRDHRDEHLFLVLDKNVQGLPWENIPILRGRSVSRIPSISFLLDRIQFARLAQSDYPNPGGSSNPVDRAVCDPRNVYFIINPSGDLERTEERFKPWLKSMEKVGWHGISGRAPSELQVLNALRTKDLVVYFGHGGAEQYVRSHKIRSLPRCAAVMLWGCSSGALREMGDFDRVGTPLNYMLAGCPTLVANLWDVTDKDIDTFSQSVFDKLDMSLESIQNRSSRHTPVSVVQAVAESRNSCKLKYLTGAAPVVYGIPFYL</sequence>
<feature type="domain" description="Peptidase C50" evidence="6">
    <location>
        <begin position="1936"/>
        <end position="2033"/>
    </location>
</feature>
<gene>
    <name evidence="7" type="ORF">J3R30DRAFT_3667656</name>
</gene>
<evidence type="ECO:0000256" key="2">
    <source>
        <dbReference type="ARBA" id="ARBA00012489"/>
    </source>
</evidence>
<comment type="catalytic activity">
    <reaction evidence="1">
        <text>All bonds known to be hydrolyzed by this endopeptidase have arginine in P1 and an acidic residue in P4. P6 is often occupied by an acidic residue or by a hydroxy-amino-acid residue, the phosphorylation of which enhances cleavage.</text>
        <dbReference type="EC" id="3.4.22.49"/>
    </reaction>
</comment>
<dbReference type="OrthoDB" id="10255632at2759"/>
<evidence type="ECO:0000256" key="1">
    <source>
        <dbReference type="ARBA" id="ARBA00000451"/>
    </source>
</evidence>
<feature type="compositionally biased region" description="Polar residues" evidence="5">
    <location>
        <begin position="1178"/>
        <end position="1201"/>
    </location>
</feature>
<dbReference type="InterPro" id="IPR005314">
    <property type="entry name" value="Peptidase_C50"/>
</dbReference>
<dbReference type="GO" id="GO:0006508">
    <property type="term" value="P:proteolysis"/>
    <property type="evidence" value="ECO:0007669"/>
    <property type="project" value="InterPro"/>
</dbReference>
<dbReference type="GO" id="GO:0044732">
    <property type="term" value="C:mitotic spindle pole body"/>
    <property type="evidence" value="ECO:0007669"/>
    <property type="project" value="TreeGrafter"/>
</dbReference>
<dbReference type="PROSITE" id="PS51700">
    <property type="entry name" value="SEPARIN"/>
    <property type="match status" value="1"/>
</dbReference>
<comment type="caution">
    <text evidence="7">The sequence shown here is derived from an EMBL/GenBank/DDBJ whole genome shotgun (WGS) entry which is preliminary data.</text>
</comment>
<proteinExistence type="predicted"/>
<dbReference type="GO" id="GO:0072686">
    <property type="term" value="C:mitotic spindle"/>
    <property type="evidence" value="ECO:0007669"/>
    <property type="project" value="TreeGrafter"/>
</dbReference>
<evidence type="ECO:0000256" key="5">
    <source>
        <dbReference type="SAM" id="MobiDB-lite"/>
    </source>
</evidence>